<dbReference type="EMBL" id="VVYY01000006">
    <property type="protein sequence ID" value="KAA5399138.1"/>
    <property type="molecule type" value="Genomic_DNA"/>
</dbReference>
<feature type="compositionally biased region" description="Basic and acidic residues" evidence="1">
    <location>
        <begin position="274"/>
        <end position="287"/>
    </location>
</feature>
<sequence>MRMRFILLSFLLFISCDRRELTYYEVVGVTLMADWSQAGLEGEDTYGATAVFYPQNGGVPQTVLMGNRTHAITRLPKGHYNVILFNRSFSDFGGIAFRGENAFHTFEAYAKQIENRSASEVSVTSPEKLATCVIEGFEVTDNIECSLHFTPTELTSTVKVQISIDGLNNIKDATCRLGGIHASILLHNGQCGEKMITQEFSIGNPTFHEGSFTDGTLTGEICVFGFDEETDHSMSLSANLVDGKTKIEQNFDKVSISKDTDETGAIYLHIEAKTPGRIPDVEPEKDPNSGFNADVNDWGKEENTELPL</sequence>
<evidence type="ECO:0000313" key="5">
    <source>
        <dbReference type="EMBL" id="MDU0271504.1"/>
    </source>
</evidence>
<dbReference type="EMBL" id="VVZB01000003">
    <property type="protein sequence ID" value="KAA5384132.1"/>
    <property type="molecule type" value="Genomic_DNA"/>
</dbReference>
<dbReference type="AlphaFoldDB" id="A0A4Q5HVZ1"/>
<dbReference type="Proteomes" id="UP000481616">
    <property type="component" value="Unassembled WGS sequence"/>
</dbReference>
<name>A0A4Q5HVZ1_9BACT</name>
<accession>A0A4Q5HVZ1</accession>
<dbReference type="Proteomes" id="UP000441162">
    <property type="component" value="Unassembled WGS sequence"/>
</dbReference>
<comment type="caution">
    <text evidence="2">The sequence shown here is derived from an EMBL/GenBank/DDBJ whole genome shotgun (WGS) entry which is preliminary data.</text>
</comment>
<evidence type="ECO:0000313" key="7">
    <source>
        <dbReference type="Proteomes" id="UP000441162"/>
    </source>
</evidence>
<evidence type="ECO:0000256" key="1">
    <source>
        <dbReference type="SAM" id="MobiDB-lite"/>
    </source>
</evidence>
<evidence type="ECO:0000313" key="2">
    <source>
        <dbReference type="EMBL" id="KAA5384132.1"/>
    </source>
</evidence>
<dbReference type="Proteomes" id="UP001181086">
    <property type="component" value="Unassembled WGS sequence"/>
</dbReference>
<proteinExistence type="predicted"/>
<evidence type="ECO:0000313" key="8">
    <source>
        <dbReference type="Proteomes" id="UP000481616"/>
    </source>
</evidence>
<feature type="region of interest" description="Disordered" evidence="1">
    <location>
        <begin position="274"/>
        <end position="308"/>
    </location>
</feature>
<dbReference type="Proteomes" id="UP000347681">
    <property type="component" value="Unassembled WGS sequence"/>
</dbReference>
<evidence type="ECO:0000313" key="3">
    <source>
        <dbReference type="EMBL" id="KAA5399138.1"/>
    </source>
</evidence>
<evidence type="ECO:0000313" key="6">
    <source>
        <dbReference type="Proteomes" id="UP000347681"/>
    </source>
</evidence>
<dbReference type="EMBL" id="VVZA01000005">
    <property type="protein sequence ID" value="KAA5406039.1"/>
    <property type="molecule type" value="Genomic_DNA"/>
</dbReference>
<dbReference type="RefSeq" id="WP_054349470.1">
    <property type="nucleotide sequence ID" value="NZ_BAABZF010000001.1"/>
</dbReference>
<reference evidence="5" key="2">
    <citation type="submission" date="2023-10" db="EMBL/GenBank/DDBJ databases">
        <title>Genome of Potential pathogenic bacteria in Crohn's disease.</title>
        <authorList>
            <person name="Rodriguez-Palacios A."/>
        </authorList>
    </citation>
    <scope>NUCLEOTIDE SEQUENCE</scope>
    <source>
        <strain evidence="5">CavFT-hAR62</strain>
    </source>
</reference>
<dbReference type="EMBL" id="JAWDEV010000011">
    <property type="protein sequence ID" value="MDU0271504.1"/>
    <property type="molecule type" value="Genomic_DNA"/>
</dbReference>
<evidence type="ECO:0000313" key="4">
    <source>
        <dbReference type="EMBL" id="KAA5406039.1"/>
    </source>
</evidence>
<feature type="compositionally biased region" description="Basic and acidic residues" evidence="1">
    <location>
        <begin position="297"/>
        <end position="308"/>
    </location>
</feature>
<dbReference type="InterPro" id="IPR033410">
    <property type="entry name" value="DUF5119"/>
</dbReference>
<organism evidence="2 6">
    <name type="scientific">Phocaeicola dorei</name>
    <dbReference type="NCBI Taxonomy" id="357276"/>
    <lineage>
        <taxon>Bacteria</taxon>
        <taxon>Pseudomonadati</taxon>
        <taxon>Bacteroidota</taxon>
        <taxon>Bacteroidia</taxon>
        <taxon>Bacteroidales</taxon>
        <taxon>Bacteroidaceae</taxon>
        <taxon>Phocaeicola</taxon>
    </lineage>
</organism>
<dbReference type="PROSITE" id="PS51257">
    <property type="entry name" value="PROKAR_LIPOPROTEIN"/>
    <property type="match status" value="1"/>
</dbReference>
<gene>
    <name evidence="4" type="ORF">F2Y51_07740</name>
    <name evidence="3" type="ORF">F2Y58_08455</name>
    <name evidence="2" type="ORF">F2Y61_07520</name>
    <name evidence="5" type="ORF">RVH45_16730</name>
</gene>
<protein>
    <submittedName>
        <fullName evidence="2">DUF5119 domain-containing protein</fullName>
    </submittedName>
</protein>
<reference evidence="6 7" key="1">
    <citation type="journal article" date="2019" name="Nat. Med.">
        <title>A library of human gut bacterial isolates paired with longitudinal multiomics data enables mechanistic microbiome research.</title>
        <authorList>
            <person name="Poyet M."/>
            <person name="Groussin M."/>
            <person name="Gibbons S.M."/>
            <person name="Avila-Pacheco J."/>
            <person name="Jiang X."/>
            <person name="Kearney S.M."/>
            <person name="Perrotta A.R."/>
            <person name="Berdy B."/>
            <person name="Zhao S."/>
            <person name="Lieberman T.D."/>
            <person name="Swanson P.K."/>
            <person name="Smith M."/>
            <person name="Roesemann S."/>
            <person name="Alexander J.E."/>
            <person name="Rich S.A."/>
            <person name="Livny J."/>
            <person name="Vlamakis H."/>
            <person name="Clish C."/>
            <person name="Bullock K."/>
            <person name="Deik A."/>
            <person name="Scott J."/>
            <person name="Pierce K.A."/>
            <person name="Xavier R.J."/>
            <person name="Alm E.J."/>
        </authorList>
    </citation>
    <scope>NUCLEOTIDE SEQUENCE [LARGE SCALE GENOMIC DNA]</scope>
    <source>
        <strain evidence="3 8">BIOML-A1</strain>
        <strain evidence="4 7">BIOML-A4</strain>
        <strain evidence="2 6">BIOML-A5</strain>
    </source>
</reference>
<dbReference type="Pfam" id="PF17145">
    <property type="entry name" value="DUF5119"/>
    <property type="match status" value="1"/>
</dbReference>